<gene>
    <name evidence="1" type="ORF">BCR34DRAFT_213287</name>
</gene>
<keyword evidence="2" id="KW-1185">Reference proteome</keyword>
<dbReference type="Proteomes" id="UP000193144">
    <property type="component" value="Unassembled WGS sequence"/>
</dbReference>
<protein>
    <submittedName>
        <fullName evidence="1">Uncharacterized protein</fullName>
    </submittedName>
</protein>
<reference evidence="1 2" key="1">
    <citation type="submission" date="2016-07" db="EMBL/GenBank/DDBJ databases">
        <title>Pervasive Adenine N6-methylation of Active Genes in Fungi.</title>
        <authorList>
            <consortium name="DOE Joint Genome Institute"/>
            <person name="Mondo S.J."/>
            <person name="Dannebaum R.O."/>
            <person name="Kuo R.C."/>
            <person name="Labutti K."/>
            <person name="Haridas S."/>
            <person name="Kuo A."/>
            <person name="Salamov A."/>
            <person name="Ahrendt S.R."/>
            <person name="Lipzen A."/>
            <person name="Sullivan W."/>
            <person name="Andreopoulos W.B."/>
            <person name="Clum A."/>
            <person name="Lindquist E."/>
            <person name="Daum C."/>
            <person name="Ramamoorthy G.K."/>
            <person name="Gryganskyi A."/>
            <person name="Culley D."/>
            <person name="Magnuson J.K."/>
            <person name="James T.Y."/>
            <person name="O'Malley M.A."/>
            <person name="Stajich J.E."/>
            <person name="Spatafora J.W."/>
            <person name="Visel A."/>
            <person name="Grigoriev I.V."/>
        </authorList>
    </citation>
    <scope>NUCLEOTIDE SEQUENCE [LARGE SCALE GENOMIC DNA]</scope>
    <source>
        <strain evidence="1 2">CBS 115471</strain>
    </source>
</reference>
<organism evidence="1 2">
    <name type="scientific">Clohesyomyces aquaticus</name>
    <dbReference type="NCBI Taxonomy" id="1231657"/>
    <lineage>
        <taxon>Eukaryota</taxon>
        <taxon>Fungi</taxon>
        <taxon>Dikarya</taxon>
        <taxon>Ascomycota</taxon>
        <taxon>Pezizomycotina</taxon>
        <taxon>Dothideomycetes</taxon>
        <taxon>Pleosporomycetidae</taxon>
        <taxon>Pleosporales</taxon>
        <taxon>Lindgomycetaceae</taxon>
        <taxon>Clohesyomyces</taxon>
    </lineage>
</organism>
<evidence type="ECO:0000313" key="1">
    <source>
        <dbReference type="EMBL" id="ORY14816.1"/>
    </source>
</evidence>
<sequence length="110" mass="12059">MLIPFEWPECLRQNAFTCELTCTGTSHTSVLSVWHLTSAIRRWSSGMLAEIVTRRSGAIEIISPIGADDTCNPRLPISRLIVGNDSPQFLTQPLASSHPGYTSTFLGPTQ</sequence>
<proteinExistence type="predicted"/>
<dbReference type="EMBL" id="MCFA01000030">
    <property type="protein sequence ID" value="ORY14816.1"/>
    <property type="molecule type" value="Genomic_DNA"/>
</dbReference>
<evidence type="ECO:0000313" key="2">
    <source>
        <dbReference type="Proteomes" id="UP000193144"/>
    </source>
</evidence>
<accession>A0A1Y1ZX32</accession>
<comment type="caution">
    <text evidence="1">The sequence shown here is derived from an EMBL/GenBank/DDBJ whole genome shotgun (WGS) entry which is preliminary data.</text>
</comment>
<dbReference type="AlphaFoldDB" id="A0A1Y1ZX32"/>
<name>A0A1Y1ZX32_9PLEO</name>